<dbReference type="Pfam" id="PF20028">
    <property type="entry name" value="VMAP-C"/>
    <property type="match status" value="1"/>
</dbReference>
<proteinExistence type="predicted"/>
<evidence type="ECO:0000313" key="4">
    <source>
        <dbReference type="Proteomes" id="UP000806528"/>
    </source>
</evidence>
<dbReference type="InterPro" id="IPR045450">
    <property type="entry name" value="VMAP_C"/>
</dbReference>
<reference evidence="3 4" key="1">
    <citation type="submission" date="2020-09" db="EMBL/GenBank/DDBJ databases">
        <title>Diversity and distribution of actinomycetes associated with coral in the coast of Hainan.</title>
        <authorList>
            <person name="Li F."/>
        </authorList>
    </citation>
    <scope>NUCLEOTIDE SEQUENCE [LARGE SCALE GENOMIC DNA]</scope>
    <source>
        <strain evidence="3 4">HNM0947</strain>
    </source>
</reference>
<accession>A0ABR9PD52</accession>
<dbReference type="Proteomes" id="UP000806528">
    <property type="component" value="Unassembled WGS sequence"/>
</dbReference>
<dbReference type="Gene3D" id="2.40.10.120">
    <property type="match status" value="1"/>
</dbReference>
<dbReference type="InterPro" id="IPR009003">
    <property type="entry name" value="Peptidase_S1_PA"/>
</dbReference>
<keyword evidence="3" id="KW-0378">Hydrolase</keyword>
<dbReference type="RefSeq" id="WP_193124358.1">
    <property type="nucleotide sequence ID" value="NZ_JADBGI010000028.1"/>
</dbReference>
<dbReference type="GO" id="GO:0008233">
    <property type="term" value="F:peptidase activity"/>
    <property type="evidence" value="ECO:0007669"/>
    <property type="project" value="UniProtKB-KW"/>
</dbReference>
<feature type="compositionally biased region" description="Low complexity" evidence="1">
    <location>
        <begin position="354"/>
        <end position="367"/>
    </location>
</feature>
<sequence>MTPTPRPAPQSEPPWQLRVLGTDGHPVGGAVHLSPRFFVTCAHVVNTALGLPTDSSEHPGEDARVLLGQADGRTWEASVGVEVWSAGHGEIDVAALWLTSPGFPDTGHPVLMAGSQLRQGDPLRTTGYPEGFAMHSSLLYVGPAGPSRASHQATLPENEVQPIREGFSGCGLITESAELVGLVQQNYFHPFDSGRPSGTTFFLTTDDMPGGEQDATDPGSTPVRRMRDEAQVGAVVYERLHDYFDAVSAETLPHTHLLDDEEYRRTRERIGTDPTAWDVLMGLWNLVPTDDTPPLRLLWVHHVFRELRAQRPVPQAADRWLGQESREHLGDEWAQILDAELDRRAAAPSPGPDAPADGPGPEAPASGHRSGTVLTFEVEPVTGAYKLSHGIAHRTGRGYEHREQETVLVQRYQLRDRVGDLVSRAGGVVPGRGSARLSFLLPKRLLGLDLGSLRGHHGERPDAPTLAEEYELVYHVRERVRPPRPVSARERPWRQRTARQREHPLLDAGTLLATWDRVEEEVRADLTDGRLTVCLVETDRADVHSVYDAVLEAGVPTVLRGPRRELTTLLGELLSARPDDRRHVLSLPALLREQAELKEHGIVVVHDEHGDALFRDTPGDR</sequence>
<dbReference type="SUPFAM" id="SSF50494">
    <property type="entry name" value="Trypsin-like serine proteases"/>
    <property type="match status" value="1"/>
</dbReference>
<evidence type="ECO:0000259" key="2">
    <source>
        <dbReference type="Pfam" id="PF20028"/>
    </source>
</evidence>
<gene>
    <name evidence="3" type="ORF">IDM40_24140</name>
</gene>
<evidence type="ECO:0000313" key="3">
    <source>
        <dbReference type="EMBL" id="MBE3001763.1"/>
    </source>
</evidence>
<keyword evidence="4" id="KW-1185">Reference proteome</keyword>
<dbReference type="EMBL" id="JADBGI010000028">
    <property type="protein sequence ID" value="MBE3001763.1"/>
    <property type="molecule type" value="Genomic_DNA"/>
</dbReference>
<organism evidence="3 4">
    <name type="scientific">Nocardiopsis coralli</name>
    <dbReference type="NCBI Taxonomy" id="2772213"/>
    <lineage>
        <taxon>Bacteria</taxon>
        <taxon>Bacillati</taxon>
        <taxon>Actinomycetota</taxon>
        <taxon>Actinomycetes</taxon>
        <taxon>Streptosporangiales</taxon>
        <taxon>Nocardiopsidaceae</taxon>
        <taxon>Nocardiopsis</taxon>
    </lineage>
</organism>
<feature type="region of interest" description="Disordered" evidence="1">
    <location>
        <begin position="345"/>
        <end position="369"/>
    </location>
</feature>
<protein>
    <submittedName>
        <fullName evidence="3">Serine protease</fullName>
    </submittedName>
</protein>
<keyword evidence="3" id="KW-0645">Protease</keyword>
<name>A0ABR9PD52_9ACTN</name>
<comment type="caution">
    <text evidence="3">The sequence shown here is derived from an EMBL/GenBank/DDBJ whole genome shotgun (WGS) entry which is preliminary data.</text>
</comment>
<evidence type="ECO:0000256" key="1">
    <source>
        <dbReference type="SAM" id="MobiDB-lite"/>
    </source>
</evidence>
<dbReference type="GO" id="GO:0006508">
    <property type="term" value="P:proteolysis"/>
    <property type="evidence" value="ECO:0007669"/>
    <property type="project" value="UniProtKB-KW"/>
</dbReference>
<feature type="domain" description="vWA-MoxR associated protein C-terminal" evidence="2">
    <location>
        <begin position="386"/>
        <end position="593"/>
    </location>
</feature>